<accession>A0AAW2EAN3</accession>
<keyword evidence="3" id="KW-1185">Reference proteome</keyword>
<dbReference type="AlphaFoldDB" id="A0AAW2EAN3"/>
<comment type="caution">
    <text evidence="2">The sequence shown here is derived from an EMBL/GenBank/DDBJ whole genome shotgun (WGS) entry which is preliminary data.</text>
</comment>
<evidence type="ECO:0000313" key="2">
    <source>
        <dbReference type="EMBL" id="KAL0098857.1"/>
    </source>
</evidence>
<evidence type="ECO:0000256" key="1">
    <source>
        <dbReference type="SAM" id="MobiDB-lite"/>
    </source>
</evidence>
<name>A0AAW2EAN3_9HYME</name>
<reference evidence="2 3" key="1">
    <citation type="submission" date="2023-03" db="EMBL/GenBank/DDBJ databases">
        <title>High recombination rates correlate with genetic variation in Cardiocondyla obscurior ants.</title>
        <authorList>
            <person name="Errbii M."/>
        </authorList>
    </citation>
    <scope>NUCLEOTIDE SEQUENCE [LARGE SCALE GENOMIC DNA]</scope>
    <source>
        <strain evidence="2">Alpha-2009</strain>
        <tissue evidence="2">Whole body</tissue>
    </source>
</reference>
<dbReference type="Proteomes" id="UP001430953">
    <property type="component" value="Unassembled WGS sequence"/>
</dbReference>
<gene>
    <name evidence="2" type="ORF">PUN28_020844</name>
</gene>
<protein>
    <submittedName>
        <fullName evidence="2">Uncharacterized protein</fullName>
    </submittedName>
</protein>
<proteinExistence type="predicted"/>
<evidence type="ECO:0000313" key="3">
    <source>
        <dbReference type="Proteomes" id="UP001430953"/>
    </source>
</evidence>
<organism evidence="2 3">
    <name type="scientific">Cardiocondyla obscurior</name>
    <dbReference type="NCBI Taxonomy" id="286306"/>
    <lineage>
        <taxon>Eukaryota</taxon>
        <taxon>Metazoa</taxon>
        <taxon>Ecdysozoa</taxon>
        <taxon>Arthropoda</taxon>
        <taxon>Hexapoda</taxon>
        <taxon>Insecta</taxon>
        <taxon>Pterygota</taxon>
        <taxon>Neoptera</taxon>
        <taxon>Endopterygota</taxon>
        <taxon>Hymenoptera</taxon>
        <taxon>Apocrita</taxon>
        <taxon>Aculeata</taxon>
        <taxon>Formicoidea</taxon>
        <taxon>Formicidae</taxon>
        <taxon>Myrmicinae</taxon>
        <taxon>Cardiocondyla</taxon>
    </lineage>
</organism>
<feature type="region of interest" description="Disordered" evidence="1">
    <location>
        <begin position="1"/>
        <end position="72"/>
    </location>
</feature>
<dbReference type="EMBL" id="JADYXP020000032">
    <property type="protein sequence ID" value="KAL0098857.1"/>
    <property type="molecule type" value="Genomic_DNA"/>
</dbReference>
<sequence>MAVAHVAEPPTRRTNARWLTRCTRDSRVMPTPTRGSLQTGAKLPKRTGPSQKPSRCQGAEAPSRPVPEDNLPRGVKCHGYRLIALGLTAACSYKSLRHQSTRCKEVKLPRQRSKRRVAVSAETVSAKSCFGFKD</sequence>